<proteinExistence type="predicted"/>
<dbReference type="PANTHER" id="PTHR35561:SF1">
    <property type="entry name" value="RNA 2',3'-CYCLIC PHOSPHODIESTERASE"/>
    <property type="match status" value="1"/>
</dbReference>
<organism evidence="2 3">
    <name type="scientific">Variovorax paradoxus</name>
    <dbReference type="NCBI Taxonomy" id="34073"/>
    <lineage>
        <taxon>Bacteria</taxon>
        <taxon>Pseudomonadati</taxon>
        <taxon>Pseudomonadota</taxon>
        <taxon>Betaproteobacteria</taxon>
        <taxon>Burkholderiales</taxon>
        <taxon>Comamonadaceae</taxon>
        <taxon>Variovorax</taxon>
    </lineage>
</organism>
<evidence type="ECO:0000313" key="2">
    <source>
        <dbReference type="EMBL" id="PZQ66682.1"/>
    </source>
</evidence>
<keyword evidence="1" id="KW-0378">Hydrolase</keyword>
<comment type="caution">
    <text evidence="2">The sequence shown here is derived from an EMBL/GenBank/DDBJ whole genome shotgun (WGS) entry which is preliminary data.</text>
</comment>
<evidence type="ECO:0000256" key="1">
    <source>
        <dbReference type="ARBA" id="ARBA00022801"/>
    </source>
</evidence>
<dbReference type="GO" id="GO:0008664">
    <property type="term" value="F:RNA 2',3'-cyclic 3'-phosphodiesterase activity"/>
    <property type="evidence" value="ECO:0007669"/>
    <property type="project" value="InterPro"/>
</dbReference>
<dbReference type="SUPFAM" id="SSF55144">
    <property type="entry name" value="LigT-like"/>
    <property type="match status" value="1"/>
</dbReference>
<dbReference type="InterPro" id="IPR009097">
    <property type="entry name" value="Cyclic_Pdiesterase"/>
</dbReference>
<evidence type="ECO:0000313" key="3">
    <source>
        <dbReference type="Proteomes" id="UP000249135"/>
    </source>
</evidence>
<evidence type="ECO:0008006" key="4">
    <source>
        <dbReference type="Google" id="ProtNLM"/>
    </source>
</evidence>
<dbReference type="EMBL" id="QFPP01000396">
    <property type="protein sequence ID" value="PZQ66682.1"/>
    <property type="molecule type" value="Genomic_DNA"/>
</dbReference>
<protein>
    <recommendedName>
        <fullName evidence="4">2'-5' RNA ligase</fullName>
    </recommendedName>
</protein>
<dbReference type="PANTHER" id="PTHR35561">
    <property type="entry name" value="RNA 2',3'-CYCLIC PHOSPHODIESTERASE"/>
    <property type="match status" value="1"/>
</dbReference>
<sequence length="179" mass="20885">MLHAREHLPQAYVWLRPPRAVRQALAQHRDQWWWPEGHHQPRADRLHLTLHALGPLTDDELGEVDRALKRARHPRFDLSLAWSGLHERFDLAIACPAPNATLYLLHERLRVCMPGWVHGRRSRWRPHVTLAWDTPCAGIAALDPIAWPVDSFSLVRSWLQDDRVEHDELARYELQGESV</sequence>
<dbReference type="AlphaFoldDB" id="A0A2W5PM39"/>
<reference evidence="2 3" key="1">
    <citation type="submission" date="2017-08" db="EMBL/GenBank/DDBJ databases">
        <title>Infants hospitalized years apart are colonized by the same room-sourced microbial strains.</title>
        <authorList>
            <person name="Brooks B."/>
            <person name="Olm M.R."/>
            <person name="Firek B.A."/>
            <person name="Baker R."/>
            <person name="Thomas B.C."/>
            <person name="Morowitz M.J."/>
            <person name="Banfield J.F."/>
        </authorList>
    </citation>
    <scope>NUCLEOTIDE SEQUENCE [LARGE SCALE GENOMIC DNA]</scope>
    <source>
        <strain evidence="2">S2_005_003_R2_41</strain>
    </source>
</reference>
<dbReference type="InterPro" id="IPR004175">
    <property type="entry name" value="RNA_CPDase"/>
</dbReference>
<dbReference type="GO" id="GO:0004113">
    <property type="term" value="F:2',3'-cyclic-nucleotide 3'-phosphodiesterase activity"/>
    <property type="evidence" value="ECO:0007669"/>
    <property type="project" value="InterPro"/>
</dbReference>
<dbReference type="Proteomes" id="UP000249135">
    <property type="component" value="Unassembled WGS sequence"/>
</dbReference>
<accession>A0A2W5PM39</accession>
<name>A0A2W5PM39_VARPD</name>
<dbReference type="Gene3D" id="3.90.1140.10">
    <property type="entry name" value="Cyclic phosphodiesterase"/>
    <property type="match status" value="1"/>
</dbReference>
<gene>
    <name evidence="2" type="ORF">DI563_22840</name>
</gene>